<accession>A0ABZ3FM64</accession>
<comment type="subcellular location">
    <subcellularLocation>
        <location evidence="1">Cytoplasm</location>
    </subcellularLocation>
</comment>
<dbReference type="SUPFAM" id="SSF46785">
    <property type="entry name" value="Winged helix' DNA-binding domain"/>
    <property type="match status" value="1"/>
</dbReference>
<evidence type="ECO:0000256" key="2">
    <source>
        <dbReference type="ARBA" id="ARBA00007957"/>
    </source>
</evidence>
<evidence type="ECO:0000256" key="4">
    <source>
        <dbReference type="ARBA" id="ARBA00022490"/>
    </source>
</evidence>
<evidence type="ECO:0000256" key="5">
    <source>
        <dbReference type="ARBA" id="ARBA00022491"/>
    </source>
</evidence>
<evidence type="ECO:0000256" key="7">
    <source>
        <dbReference type="ARBA" id="ARBA00022833"/>
    </source>
</evidence>
<protein>
    <submittedName>
        <fullName evidence="12">Transcriptional repressor</fullName>
    </submittedName>
</protein>
<gene>
    <name evidence="12" type="ORF">AADG42_07440</name>
</gene>
<keyword evidence="13" id="KW-1185">Reference proteome</keyword>
<reference evidence="12 13" key="1">
    <citation type="submission" date="2024-04" db="EMBL/GenBank/DDBJ databases">
        <title>Isolation of an actinomycete strain from pig manure.</title>
        <authorList>
            <person name="Gong T."/>
            <person name="Yu Z."/>
            <person name="An M."/>
            <person name="Wei C."/>
            <person name="Yang W."/>
            <person name="Liu L."/>
        </authorList>
    </citation>
    <scope>NUCLEOTIDE SEQUENCE [LARGE SCALE GENOMIC DNA]</scope>
    <source>
        <strain evidence="12 13">ZF39</strain>
    </source>
</reference>
<dbReference type="InterPro" id="IPR036388">
    <property type="entry name" value="WH-like_DNA-bd_sf"/>
</dbReference>
<evidence type="ECO:0000256" key="11">
    <source>
        <dbReference type="SAM" id="MobiDB-lite"/>
    </source>
</evidence>
<dbReference type="Gene3D" id="1.10.10.10">
    <property type="entry name" value="Winged helix-like DNA-binding domain superfamily/Winged helix DNA-binding domain"/>
    <property type="match status" value="1"/>
</dbReference>
<dbReference type="InterPro" id="IPR036390">
    <property type="entry name" value="WH_DNA-bd_sf"/>
</dbReference>
<evidence type="ECO:0000256" key="6">
    <source>
        <dbReference type="ARBA" id="ARBA00022723"/>
    </source>
</evidence>
<dbReference type="Pfam" id="PF01475">
    <property type="entry name" value="FUR"/>
    <property type="match status" value="1"/>
</dbReference>
<evidence type="ECO:0000256" key="3">
    <source>
        <dbReference type="ARBA" id="ARBA00011738"/>
    </source>
</evidence>
<keyword evidence="7" id="KW-0862">Zinc</keyword>
<keyword evidence="5" id="KW-0678">Repressor</keyword>
<comment type="subunit">
    <text evidence="3">Homodimer.</text>
</comment>
<name>A0ABZ3FM64_9ACTN</name>
<dbReference type="InterPro" id="IPR043135">
    <property type="entry name" value="Fur_C"/>
</dbReference>
<evidence type="ECO:0000313" key="12">
    <source>
        <dbReference type="EMBL" id="XAN07133.1"/>
    </source>
</evidence>
<dbReference type="PANTHER" id="PTHR33202">
    <property type="entry name" value="ZINC UPTAKE REGULATION PROTEIN"/>
    <property type="match status" value="1"/>
</dbReference>
<dbReference type="InterPro" id="IPR002481">
    <property type="entry name" value="FUR"/>
</dbReference>
<keyword evidence="9" id="KW-0238">DNA-binding</keyword>
<comment type="similarity">
    <text evidence="2">Belongs to the Fur family.</text>
</comment>
<dbReference type="RefSeq" id="WP_425308585.1">
    <property type="nucleotide sequence ID" value="NZ_CP154795.1"/>
</dbReference>
<sequence>MTTRSGAPAQPSERSGAPAQPGTRRTKQRAAISALLADVDDFRTAQQIHDLLREGGESVGLATVYRTLQAMAAAEEVDVIRHEGEQLFRRCHSSEHHHHLVCRSCGHTIEITGPGVTEWAARLGQQHGFRDIDHELELFGLCDKC</sequence>
<organism evidence="12 13">
    <name type="scientific">Ammonicoccus fulvus</name>
    <dbReference type="NCBI Taxonomy" id="3138240"/>
    <lineage>
        <taxon>Bacteria</taxon>
        <taxon>Bacillati</taxon>
        <taxon>Actinomycetota</taxon>
        <taxon>Actinomycetes</taxon>
        <taxon>Propionibacteriales</taxon>
        <taxon>Propionibacteriaceae</taxon>
        <taxon>Ammonicoccus</taxon>
    </lineage>
</organism>
<evidence type="ECO:0000256" key="9">
    <source>
        <dbReference type="ARBA" id="ARBA00023125"/>
    </source>
</evidence>
<keyword evidence="6" id="KW-0479">Metal-binding</keyword>
<proteinExistence type="inferred from homology"/>
<evidence type="ECO:0000256" key="8">
    <source>
        <dbReference type="ARBA" id="ARBA00023015"/>
    </source>
</evidence>
<feature type="region of interest" description="Disordered" evidence="11">
    <location>
        <begin position="1"/>
        <end position="27"/>
    </location>
</feature>
<dbReference type="Gene3D" id="3.30.1490.190">
    <property type="match status" value="1"/>
</dbReference>
<dbReference type="CDD" id="cd07153">
    <property type="entry name" value="Fur_like"/>
    <property type="match status" value="1"/>
</dbReference>
<dbReference type="EMBL" id="CP154795">
    <property type="protein sequence ID" value="XAN07133.1"/>
    <property type="molecule type" value="Genomic_DNA"/>
</dbReference>
<evidence type="ECO:0000256" key="10">
    <source>
        <dbReference type="ARBA" id="ARBA00023163"/>
    </source>
</evidence>
<evidence type="ECO:0000313" key="13">
    <source>
        <dbReference type="Proteomes" id="UP001442841"/>
    </source>
</evidence>
<keyword evidence="8" id="KW-0805">Transcription regulation</keyword>
<keyword evidence="10" id="KW-0804">Transcription</keyword>
<keyword evidence="4" id="KW-0963">Cytoplasm</keyword>
<dbReference type="PANTHER" id="PTHR33202:SF2">
    <property type="entry name" value="FERRIC UPTAKE REGULATION PROTEIN"/>
    <property type="match status" value="1"/>
</dbReference>
<dbReference type="Proteomes" id="UP001442841">
    <property type="component" value="Chromosome"/>
</dbReference>
<evidence type="ECO:0000256" key="1">
    <source>
        <dbReference type="ARBA" id="ARBA00004496"/>
    </source>
</evidence>